<proteinExistence type="predicted"/>
<dbReference type="EMBL" id="PQGE01000012">
    <property type="protein sequence ID" value="POP43763.1"/>
    <property type="molecule type" value="Genomic_DNA"/>
</dbReference>
<reference evidence="3 4" key="1">
    <citation type="submission" date="2018-01" db="EMBL/GenBank/DDBJ databases">
        <title>Superficieibacter electus gen. nov., sp. nov., an extended-spectrum beta-lactamase possessing member of the Enterobacteriaceae family, isolated from intensive care unit surfaces.</title>
        <authorList>
            <person name="Potter R.F."/>
            <person name="D'Souza A.W."/>
        </authorList>
    </citation>
    <scope>NUCLEOTIDE SEQUENCE [LARGE SCALE GENOMIC DNA]</scope>
    <source>
        <strain evidence="2 4">BP-1</strain>
        <strain evidence="1 3">BP-2</strain>
    </source>
</reference>
<dbReference type="EMBL" id="PQGD01000015">
    <property type="protein sequence ID" value="POP46184.1"/>
    <property type="molecule type" value="Genomic_DNA"/>
</dbReference>
<dbReference type="AlphaFoldDB" id="A0A2P5GLQ5"/>
<evidence type="ECO:0000313" key="1">
    <source>
        <dbReference type="EMBL" id="POP43763.1"/>
    </source>
</evidence>
<comment type="caution">
    <text evidence="2">The sequence shown here is derived from an EMBL/GenBank/DDBJ whole genome shotgun (WGS) entry which is preliminary data.</text>
</comment>
<evidence type="ECO:0000313" key="2">
    <source>
        <dbReference type="EMBL" id="POP46184.1"/>
    </source>
</evidence>
<gene>
    <name evidence="2" type="ORF">CHU32_18755</name>
    <name evidence="1" type="ORF">CHU33_14325</name>
</gene>
<dbReference type="OrthoDB" id="3186521at2"/>
<organism evidence="2 4">
    <name type="scientific">Superficieibacter electus</name>
    <dbReference type="NCBI Taxonomy" id="2022662"/>
    <lineage>
        <taxon>Bacteria</taxon>
        <taxon>Pseudomonadati</taxon>
        <taxon>Pseudomonadota</taxon>
        <taxon>Gammaproteobacteria</taxon>
        <taxon>Enterobacterales</taxon>
        <taxon>Enterobacteriaceae</taxon>
        <taxon>Superficieibacter</taxon>
    </lineage>
</organism>
<evidence type="ECO:0000313" key="3">
    <source>
        <dbReference type="Proteomes" id="UP000237073"/>
    </source>
</evidence>
<dbReference type="Proteomes" id="UP000237073">
    <property type="component" value="Unassembled WGS sequence"/>
</dbReference>
<name>A0A2P5GLQ5_9ENTR</name>
<dbReference type="Proteomes" id="UP000247005">
    <property type="component" value="Unassembled WGS sequence"/>
</dbReference>
<protein>
    <recommendedName>
        <fullName evidence="5">4-hydroxyphenylacetate decarboxylase small subunit</fullName>
    </recommendedName>
</protein>
<evidence type="ECO:0008006" key="5">
    <source>
        <dbReference type="Google" id="ProtNLM"/>
    </source>
</evidence>
<keyword evidence="3" id="KW-1185">Reference proteome</keyword>
<dbReference type="RefSeq" id="WP_103676759.1">
    <property type="nucleotide sequence ID" value="NZ_PQGD01000015.1"/>
</dbReference>
<accession>A0A2P5GLQ5</accession>
<sequence length="85" mass="9652">MSMEYTCNDCQKCAPFDVFKGTCEQSQQRVLLDSPINGCAAFVRKNQCKFCQRYCVKAGTEFVGQCHDKMVYPTMSACETFQPLI</sequence>
<evidence type="ECO:0000313" key="4">
    <source>
        <dbReference type="Proteomes" id="UP000247005"/>
    </source>
</evidence>